<dbReference type="SMART" id="SM00356">
    <property type="entry name" value="ZnF_C3H1"/>
    <property type="match status" value="2"/>
</dbReference>
<comment type="similarity">
    <text evidence="1">Belongs to the ZC3H15/TMA46 family.</text>
</comment>
<organism evidence="8 9">
    <name type="scientific">Polyplax serrata</name>
    <name type="common">Common mouse louse</name>
    <dbReference type="NCBI Taxonomy" id="468196"/>
    <lineage>
        <taxon>Eukaryota</taxon>
        <taxon>Metazoa</taxon>
        <taxon>Ecdysozoa</taxon>
        <taxon>Arthropoda</taxon>
        <taxon>Hexapoda</taxon>
        <taxon>Insecta</taxon>
        <taxon>Pterygota</taxon>
        <taxon>Neoptera</taxon>
        <taxon>Paraneoptera</taxon>
        <taxon>Psocodea</taxon>
        <taxon>Troctomorpha</taxon>
        <taxon>Phthiraptera</taxon>
        <taxon>Anoplura</taxon>
        <taxon>Polyplacidae</taxon>
        <taxon>Polyplax</taxon>
    </lineage>
</organism>
<feature type="domain" description="C3H1-type" evidence="7">
    <location>
        <begin position="96"/>
        <end position="123"/>
    </location>
</feature>
<dbReference type="SUPFAM" id="SSF90229">
    <property type="entry name" value="CCCH zinc finger"/>
    <property type="match status" value="1"/>
</dbReference>
<keyword evidence="3 5" id="KW-0863">Zinc-finger</keyword>
<feature type="domain" description="C3H1-type" evidence="7">
    <location>
        <begin position="167"/>
        <end position="205"/>
    </location>
</feature>
<dbReference type="InterPro" id="IPR032378">
    <property type="entry name" value="ZC3H15/TMA46_C"/>
</dbReference>
<dbReference type="EMBL" id="JAWJWF010000004">
    <property type="protein sequence ID" value="KAK6634212.1"/>
    <property type="molecule type" value="Genomic_DNA"/>
</dbReference>
<feature type="zinc finger region" description="C3H1-type" evidence="5">
    <location>
        <begin position="96"/>
        <end position="123"/>
    </location>
</feature>
<protein>
    <recommendedName>
        <fullName evidence="7">C3H1-type domain-containing protein</fullName>
    </recommendedName>
</protein>
<evidence type="ECO:0000256" key="1">
    <source>
        <dbReference type="ARBA" id="ARBA00010043"/>
    </source>
</evidence>
<dbReference type="Gene3D" id="6.20.400.10">
    <property type="match status" value="1"/>
</dbReference>
<evidence type="ECO:0000256" key="3">
    <source>
        <dbReference type="ARBA" id="ARBA00022771"/>
    </source>
</evidence>
<dbReference type="Proteomes" id="UP001359485">
    <property type="component" value="Unassembled WGS sequence"/>
</dbReference>
<evidence type="ECO:0000256" key="4">
    <source>
        <dbReference type="ARBA" id="ARBA00022833"/>
    </source>
</evidence>
<keyword evidence="9" id="KW-1185">Reference proteome</keyword>
<reference evidence="8 9" key="1">
    <citation type="submission" date="2023-09" db="EMBL/GenBank/DDBJ databases">
        <title>Genomes of two closely related lineages of the louse Polyplax serrata with different host specificities.</title>
        <authorList>
            <person name="Martinu J."/>
            <person name="Tarabai H."/>
            <person name="Stefka J."/>
            <person name="Hypsa V."/>
        </authorList>
    </citation>
    <scope>NUCLEOTIDE SEQUENCE [LARGE SCALE GENOMIC DNA]</scope>
    <source>
        <strain evidence="8">98ZLc_SE</strain>
    </source>
</reference>
<comment type="caution">
    <text evidence="8">The sequence shown here is derived from an EMBL/GenBank/DDBJ whole genome shotgun (WGS) entry which is preliminary data.</text>
</comment>
<keyword evidence="4 5" id="KW-0862">Zinc</keyword>
<accession>A0ABR1B5S5</accession>
<feature type="compositionally biased region" description="Basic and acidic residues" evidence="6">
    <location>
        <begin position="12"/>
        <end position="27"/>
    </location>
</feature>
<dbReference type="Pfam" id="PF16543">
    <property type="entry name" value="DFRP_C"/>
    <property type="match status" value="1"/>
</dbReference>
<proteinExistence type="inferred from homology"/>
<feature type="zinc finger region" description="C3H1-type" evidence="5">
    <location>
        <begin position="167"/>
        <end position="205"/>
    </location>
</feature>
<feature type="region of interest" description="Disordered" evidence="6">
    <location>
        <begin position="330"/>
        <end position="371"/>
    </location>
</feature>
<dbReference type="PANTHER" id="PTHR12681:SF0">
    <property type="entry name" value="ZINC FINGER CCCH DOMAIN-CONTAINING PROTEIN 15"/>
    <property type="match status" value="1"/>
</dbReference>
<dbReference type="Pfam" id="PF00642">
    <property type="entry name" value="zf-CCCH"/>
    <property type="match status" value="1"/>
</dbReference>
<dbReference type="Gene3D" id="4.10.1000.10">
    <property type="entry name" value="Zinc finger, CCCH-type"/>
    <property type="match status" value="1"/>
</dbReference>
<keyword evidence="2 5" id="KW-0479">Metal-binding</keyword>
<feature type="compositionally biased region" description="Low complexity" evidence="6">
    <location>
        <begin position="1"/>
        <end position="11"/>
    </location>
</feature>
<evidence type="ECO:0000259" key="7">
    <source>
        <dbReference type="PROSITE" id="PS50103"/>
    </source>
</evidence>
<name>A0ABR1B5S5_POLSC</name>
<feature type="compositionally biased region" description="Basic and acidic residues" evidence="6">
    <location>
        <begin position="58"/>
        <end position="76"/>
    </location>
</feature>
<evidence type="ECO:0000256" key="2">
    <source>
        <dbReference type="ARBA" id="ARBA00022723"/>
    </source>
</evidence>
<gene>
    <name evidence="8" type="ORF">RUM44_004820</name>
</gene>
<sequence>MPPKAKQQAPSKKAEQKKKEKVIEDKTFGLKNKKGAKQQRFIQQVEKQVKTGGVPPRKLHDENQKKLEKEKKEQEKKEMSLLFRPVVTQKIEKGTDPKSVLCAFYKQGQCSKGDKCKFSHDVSVERKVEKRSLYVDLRDDDNMESWDEEKLQEVIGKKHGESNSRKPTTEIICKYFLQAVEKNKYGWFWECPNGGDKCIYRHALPPGFVLKKDKKKDDKKDEISIEELVERERANLGTNLTKVTLETMTAWKKRKLKEKKEQLLKEEEKKRNDYKAGRQMGLSGREMFYFNPDLAANDLMEDGDEAFDSYAREEDDEDGVQYKELELDSLEKEASEVDGTGTVAPADRFKDQKTLENGMSTGSKAEEGAAAVPINENLFLDDDLDDLDELEDLADDVEGLKVNH</sequence>
<dbReference type="PANTHER" id="PTHR12681">
    <property type="entry name" value="ZINC FINGER-CONTAINING PROTEIN P48ZNF"/>
    <property type="match status" value="1"/>
</dbReference>
<evidence type="ECO:0000256" key="6">
    <source>
        <dbReference type="SAM" id="MobiDB-lite"/>
    </source>
</evidence>
<feature type="region of interest" description="Disordered" evidence="6">
    <location>
        <begin position="1"/>
        <end position="27"/>
    </location>
</feature>
<evidence type="ECO:0000313" key="9">
    <source>
        <dbReference type="Proteomes" id="UP001359485"/>
    </source>
</evidence>
<dbReference type="PROSITE" id="PS50103">
    <property type="entry name" value="ZF_C3H1"/>
    <property type="match status" value="2"/>
</dbReference>
<evidence type="ECO:0000256" key="5">
    <source>
        <dbReference type="PROSITE-ProRule" id="PRU00723"/>
    </source>
</evidence>
<dbReference type="InterPro" id="IPR036855">
    <property type="entry name" value="Znf_CCCH_sf"/>
</dbReference>
<dbReference type="InterPro" id="IPR000571">
    <property type="entry name" value="Znf_CCCH"/>
</dbReference>
<evidence type="ECO:0000313" key="8">
    <source>
        <dbReference type="EMBL" id="KAK6634212.1"/>
    </source>
</evidence>
<feature type="region of interest" description="Disordered" evidence="6">
    <location>
        <begin position="46"/>
        <end position="76"/>
    </location>
</feature>